<gene>
    <name evidence="4" type="ordered locus">Psta_2951</name>
</gene>
<dbReference type="eggNOG" id="COG0457">
    <property type="taxonomic scope" value="Bacteria"/>
</dbReference>
<protein>
    <submittedName>
        <fullName evidence="4">Sulfotransferase</fullName>
    </submittedName>
</protein>
<dbReference type="PANTHER" id="PTHR10605">
    <property type="entry name" value="HEPARAN SULFATE SULFOTRANSFERASE"/>
    <property type="match status" value="1"/>
</dbReference>
<evidence type="ECO:0000256" key="2">
    <source>
        <dbReference type="ARBA" id="ARBA00023180"/>
    </source>
</evidence>
<dbReference type="PANTHER" id="PTHR10605:SF56">
    <property type="entry name" value="BIFUNCTIONAL HEPARAN SULFATE N-DEACETYLASE_N-SULFOTRANSFERASE"/>
    <property type="match status" value="1"/>
</dbReference>
<evidence type="ECO:0000313" key="5">
    <source>
        <dbReference type="Proteomes" id="UP000001887"/>
    </source>
</evidence>
<dbReference type="HOGENOM" id="CLU_017703_1_1_0"/>
<dbReference type="STRING" id="530564.Psta_2951"/>
<dbReference type="InterPro" id="IPR000863">
    <property type="entry name" value="Sulfotransferase_dom"/>
</dbReference>
<dbReference type="AlphaFoldDB" id="D2R8S5"/>
<dbReference type="Pfam" id="PF00685">
    <property type="entry name" value="Sulfotransfer_1"/>
    <property type="match status" value="1"/>
</dbReference>
<dbReference type="KEGG" id="psl:Psta_2951"/>
<proteinExistence type="predicted"/>
<dbReference type="InterPro" id="IPR027417">
    <property type="entry name" value="P-loop_NTPase"/>
</dbReference>
<dbReference type="GO" id="GO:0008146">
    <property type="term" value="F:sulfotransferase activity"/>
    <property type="evidence" value="ECO:0007669"/>
    <property type="project" value="InterPro"/>
</dbReference>
<keyword evidence="2" id="KW-0325">Glycoprotein</keyword>
<dbReference type="OrthoDB" id="9797480at2"/>
<name>D2R8S5_PIRSD</name>
<evidence type="ECO:0000313" key="4">
    <source>
        <dbReference type="EMBL" id="ADB17616.1"/>
    </source>
</evidence>
<dbReference type="InterPro" id="IPR037359">
    <property type="entry name" value="NST/OST"/>
</dbReference>
<feature type="domain" description="Sulfotransferase" evidence="3">
    <location>
        <begin position="24"/>
        <end position="274"/>
    </location>
</feature>
<evidence type="ECO:0000256" key="1">
    <source>
        <dbReference type="ARBA" id="ARBA00022679"/>
    </source>
</evidence>
<organism evidence="4 5">
    <name type="scientific">Pirellula staleyi (strain ATCC 27377 / DSM 6068 / ICPB 4128)</name>
    <name type="common">Pirella staleyi</name>
    <dbReference type="NCBI Taxonomy" id="530564"/>
    <lineage>
        <taxon>Bacteria</taxon>
        <taxon>Pseudomonadati</taxon>
        <taxon>Planctomycetota</taxon>
        <taxon>Planctomycetia</taxon>
        <taxon>Pirellulales</taxon>
        <taxon>Pirellulaceae</taxon>
        <taxon>Pirellula</taxon>
    </lineage>
</organism>
<sequence>MTSLRAAKSTALRLLTKPTGLMPNFLVIGAMKSGTSSLYHYLEAHPEISMSVSKETKFFLPGVMEEKGLAWYQSFFRENRKAIGEASPDYTKHPFYPGCAEKIHALLPQAKLIYVVRDPVERIVSHYWHEVDRGREKRPIAEALRNPSDNDLYCIPSQYHRQWMEYLKLFPQSQTLTVSADDLRDNTREVMQWIYAFLEVDAKFSSPVFDEAFHLSNEKPGTGNKLVRAIWRLGKSFHKRLVRPFLLKTSRKTKSEYAEKLPAEIRERLQDFLRPDTEQLRALTGLSLSEWSI</sequence>
<reference evidence="4 5" key="1">
    <citation type="journal article" date="2009" name="Stand. Genomic Sci.">
        <title>Complete genome sequence of Pirellula staleyi type strain (ATCC 27377).</title>
        <authorList>
            <person name="Clum A."/>
            <person name="Tindall B.J."/>
            <person name="Sikorski J."/>
            <person name="Ivanova N."/>
            <person name="Mavrommatis K."/>
            <person name="Lucas S."/>
            <person name="Glavina del Rio T."/>
            <person name="Nolan M."/>
            <person name="Chen F."/>
            <person name="Tice H."/>
            <person name="Pitluck S."/>
            <person name="Cheng J.F."/>
            <person name="Chertkov O."/>
            <person name="Brettin T."/>
            <person name="Han C."/>
            <person name="Detter J.C."/>
            <person name="Kuske C."/>
            <person name="Bruce D."/>
            <person name="Goodwin L."/>
            <person name="Ovchinikova G."/>
            <person name="Pati A."/>
            <person name="Mikhailova N."/>
            <person name="Chen A."/>
            <person name="Palaniappan K."/>
            <person name="Land M."/>
            <person name="Hauser L."/>
            <person name="Chang Y.J."/>
            <person name="Jeffries C.D."/>
            <person name="Chain P."/>
            <person name="Rohde M."/>
            <person name="Goker M."/>
            <person name="Bristow J."/>
            <person name="Eisen J.A."/>
            <person name="Markowitz V."/>
            <person name="Hugenholtz P."/>
            <person name="Kyrpides N.C."/>
            <person name="Klenk H.P."/>
            <person name="Lapidus A."/>
        </authorList>
    </citation>
    <scope>NUCLEOTIDE SEQUENCE [LARGE SCALE GENOMIC DNA]</scope>
    <source>
        <strain evidence="5">ATCC 27377 / DSM 6068 / ICPB 4128</strain>
    </source>
</reference>
<accession>D2R8S5</accession>
<dbReference type="Proteomes" id="UP000001887">
    <property type="component" value="Chromosome"/>
</dbReference>
<dbReference type="SUPFAM" id="SSF52540">
    <property type="entry name" value="P-loop containing nucleoside triphosphate hydrolases"/>
    <property type="match status" value="1"/>
</dbReference>
<dbReference type="Gene3D" id="3.40.50.300">
    <property type="entry name" value="P-loop containing nucleotide triphosphate hydrolases"/>
    <property type="match status" value="1"/>
</dbReference>
<keyword evidence="1 4" id="KW-0808">Transferase</keyword>
<keyword evidence="5" id="KW-1185">Reference proteome</keyword>
<evidence type="ECO:0000259" key="3">
    <source>
        <dbReference type="Pfam" id="PF00685"/>
    </source>
</evidence>
<dbReference type="EMBL" id="CP001848">
    <property type="protein sequence ID" value="ADB17616.1"/>
    <property type="molecule type" value="Genomic_DNA"/>
</dbReference>